<dbReference type="FunFam" id="2.30.29.30:FF:000125">
    <property type="entry name" value="Putative rab gtpase-activating protein 1"/>
    <property type="match status" value="1"/>
</dbReference>
<dbReference type="Gene3D" id="2.30.29.30">
    <property type="entry name" value="Pleckstrin-homology domain (PH domain)/Phosphotyrosine-binding domain (PTB)"/>
    <property type="match status" value="1"/>
</dbReference>
<feature type="domain" description="PID" evidence="5">
    <location>
        <begin position="118"/>
        <end position="233"/>
    </location>
</feature>
<evidence type="ECO:0000313" key="8">
    <source>
        <dbReference type="Proteomes" id="UP000005207"/>
    </source>
</evidence>
<dbReference type="Pfam" id="PF12473">
    <property type="entry name" value="DUF3694"/>
    <property type="match status" value="1"/>
</dbReference>
<evidence type="ECO:0000256" key="4">
    <source>
        <dbReference type="SAM" id="Phobius"/>
    </source>
</evidence>
<keyword evidence="4" id="KW-0812">Transmembrane</keyword>
<proteinExistence type="predicted"/>
<evidence type="ECO:0000256" key="1">
    <source>
        <dbReference type="ARBA" id="ARBA00022468"/>
    </source>
</evidence>
<dbReference type="GO" id="GO:0005096">
    <property type="term" value="F:GTPase activator activity"/>
    <property type="evidence" value="ECO:0007669"/>
    <property type="project" value="UniProtKB-KW"/>
</dbReference>
<dbReference type="Pfam" id="PF00566">
    <property type="entry name" value="RabGAP-TBC"/>
    <property type="match status" value="1"/>
</dbReference>
<accession>I3J7W2</accession>
<dbReference type="Ensembl" id="ENSONIT00000004955.2">
    <property type="protein sequence ID" value="ENSONIP00000004952.2"/>
    <property type="gene ID" value="ENSONIG00000003929.2"/>
</dbReference>
<keyword evidence="2" id="KW-0175">Coiled coil</keyword>
<dbReference type="GeneTree" id="ENSGT00940000157216"/>
<dbReference type="eggNOG" id="KOG1102">
    <property type="taxonomic scope" value="Eukaryota"/>
</dbReference>
<dbReference type="SMART" id="SM00462">
    <property type="entry name" value="PTB"/>
    <property type="match status" value="1"/>
</dbReference>
<dbReference type="FunFam" id="1.10.8.270:FF:000001">
    <property type="entry name" value="TBC1 domain family member 1"/>
    <property type="match status" value="1"/>
</dbReference>
<dbReference type="InterPro" id="IPR011993">
    <property type="entry name" value="PH-like_dom_sf"/>
</dbReference>
<organism evidence="7 8">
    <name type="scientific">Oreochromis niloticus</name>
    <name type="common">Nile tilapia</name>
    <name type="synonym">Tilapia nilotica</name>
    <dbReference type="NCBI Taxonomy" id="8128"/>
    <lineage>
        <taxon>Eukaryota</taxon>
        <taxon>Metazoa</taxon>
        <taxon>Chordata</taxon>
        <taxon>Craniata</taxon>
        <taxon>Vertebrata</taxon>
        <taxon>Euteleostomi</taxon>
        <taxon>Actinopterygii</taxon>
        <taxon>Neopterygii</taxon>
        <taxon>Teleostei</taxon>
        <taxon>Neoteleostei</taxon>
        <taxon>Acanthomorphata</taxon>
        <taxon>Ovalentaria</taxon>
        <taxon>Cichlomorphae</taxon>
        <taxon>Cichliformes</taxon>
        <taxon>Cichlidae</taxon>
        <taxon>African cichlids</taxon>
        <taxon>Pseudocrenilabrinae</taxon>
        <taxon>Oreochromini</taxon>
        <taxon>Oreochromis</taxon>
    </lineage>
</organism>
<keyword evidence="4" id="KW-0472">Membrane</keyword>
<dbReference type="Proteomes" id="UP000005207">
    <property type="component" value="Linkage group LG7"/>
</dbReference>
<sequence>MGKATACFCKLQHAIIILLIWAKLFFFFLCFFCGWVHDYFCVCVCVCVCTPMCVHQIVGNGSEQQLQRELEDVLMDPSVADAGLASEARMDADESSSEGSPGSPIPDEDSVVFSQLTYLGCASVNAPRSEVEALRMMSILRGQCQLPLDVTLSVPGVSEGTVRLLDPHNNTEIANYPIYKILFCVRGHDGTPESDCFAFTESHYNAEIFRIHVFRCQIQEAVSRILYSFATAFRRSAKKAVLSSQQAPPLTPDSDLFTFTVSLEIREDDGKGTFSAVAKDKDKQSFKLRAGLDKKIVIYVQQTSNKELAIERCFGLLLSPGKNVKNSDMHLLDLESMGKSSDGKSYIITGSWNPNTPQFQAVNEETPKDKFMYMTTAVDLVITEVEEPVRFLLETRVRVCSPNDRLFWPFSKRSYTETFYLKLRQSPASDTLYEVLSLESETEREKRKTTASPSILPTGPDNDEPLLSGSGDVSKECVFLFLPALVRSGIPEALRGEVWQLLAGCHNNDHLVEEYRTLITKESPQDSAITRDINRTFPAHDYFKDTGGDGQDSLYKICKAYSVYDEEIGYCQGQSFLAAVLLLHMPEEQAFSVLVKIMFDYGLRDLFKQNFEDLHCKFFQLERLMQEYIPDLYNHFLNVGLEAHMYASQWFLTLFTAKFPLYMVFHIIDLLLCEVRNINTNFNDLIQTDFEGALKFFRVPVPKRYRSEENAKKLMELACSMKISQKKLKKYEKEYHTIREQQEQQEAPIERYERENRRLQEANMRLEQENDDLAHELVSSKIALRKDLDNAEEKADALNKELLLTKQKLIESEDEKRRLEEESAQLKEMCRRELDKSESEIKKNGSIIGEYKQVCTVCLLYAYKKSLIAKVEGCEKCSSLFNKEGRVRAAVTTASAGGAEETDEEKEALKNQLREMELELAQTKLQLVEAECKIQDLEHHLGLALNEVQAAKKTWFNRTLSSIKTVTGTQDPQKEGKDT</sequence>
<dbReference type="GO" id="GO:0031267">
    <property type="term" value="F:small GTPase binding"/>
    <property type="evidence" value="ECO:0007669"/>
    <property type="project" value="TreeGrafter"/>
</dbReference>
<reference evidence="8" key="1">
    <citation type="submission" date="2012-01" db="EMBL/GenBank/DDBJ databases">
        <title>The Genome Sequence of Oreochromis niloticus (Nile Tilapia).</title>
        <authorList>
            <consortium name="Broad Institute Genome Assembly Team"/>
            <consortium name="Broad Institute Sequencing Platform"/>
            <person name="Di Palma F."/>
            <person name="Johnson J."/>
            <person name="Lander E.S."/>
            <person name="Lindblad-Toh K."/>
        </authorList>
    </citation>
    <scope>NUCLEOTIDE SEQUENCE [LARGE SCALE GENOMIC DNA]</scope>
</reference>
<dbReference type="PROSITE" id="PS01179">
    <property type="entry name" value="PID"/>
    <property type="match status" value="1"/>
</dbReference>
<keyword evidence="8" id="KW-1185">Reference proteome</keyword>
<dbReference type="PANTHER" id="PTHR47219">
    <property type="entry name" value="RAB GTPASE-ACTIVATING PROTEIN 1-LIKE"/>
    <property type="match status" value="1"/>
</dbReference>
<name>I3J7W2_ORENI</name>
<dbReference type="Gene3D" id="1.10.8.270">
    <property type="entry name" value="putative rabgap domain of human tbc1 domain family member 14 like domains"/>
    <property type="match status" value="1"/>
</dbReference>
<reference evidence="7" key="2">
    <citation type="submission" date="2025-08" db="UniProtKB">
        <authorList>
            <consortium name="Ensembl"/>
        </authorList>
    </citation>
    <scope>IDENTIFICATION</scope>
</reference>
<dbReference type="STRING" id="8128.ENSONIP00000076645"/>
<dbReference type="InterPro" id="IPR050302">
    <property type="entry name" value="Rab_GAP_TBC_domain"/>
</dbReference>
<dbReference type="HOGENOM" id="CLU_007394_0_0_1"/>
<keyword evidence="4" id="KW-1133">Transmembrane helix</keyword>
<protein>
    <submittedName>
        <fullName evidence="7">RAB GTPase activating protein 1</fullName>
    </submittedName>
</protein>
<dbReference type="Pfam" id="PF00640">
    <property type="entry name" value="PID"/>
    <property type="match status" value="1"/>
</dbReference>
<evidence type="ECO:0000259" key="5">
    <source>
        <dbReference type="PROSITE" id="PS01179"/>
    </source>
</evidence>
<feature type="transmembrane region" description="Helical" evidence="4">
    <location>
        <begin position="12"/>
        <end position="37"/>
    </location>
</feature>
<dbReference type="Gene3D" id="1.10.10.750">
    <property type="entry name" value="Ypt/Rab-GAP domain of gyp1p, domain 1"/>
    <property type="match status" value="1"/>
</dbReference>
<dbReference type="PROSITE" id="PS50086">
    <property type="entry name" value="TBC_RABGAP"/>
    <property type="match status" value="1"/>
</dbReference>
<evidence type="ECO:0000313" key="7">
    <source>
        <dbReference type="Ensembl" id="ENSONIP00000004952.2"/>
    </source>
</evidence>
<evidence type="ECO:0000256" key="2">
    <source>
        <dbReference type="SAM" id="Coils"/>
    </source>
</evidence>
<dbReference type="SUPFAM" id="SSF47923">
    <property type="entry name" value="Ypt/Rab-GAP domain of gyp1p"/>
    <property type="match status" value="2"/>
</dbReference>
<dbReference type="InterPro" id="IPR000195">
    <property type="entry name" value="Rab-GAP-TBC_dom"/>
</dbReference>
<dbReference type="CDD" id="cd01211">
    <property type="entry name" value="PTB_Rab6GAP"/>
    <property type="match status" value="1"/>
</dbReference>
<evidence type="ECO:0000259" key="6">
    <source>
        <dbReference type="PROSITE" id="PS50086"/>
    </source>
</evidence>
<feature type="coiled-coil region" evidence="2">
    <location>
        <begin position="899"/>
        <end position="947"/>
    </location>
</feature>
<dbReference type="InterPro" id="IPR022164">
    <property type="entry name" value="Kinesin-like"/>
</dbReference>
<dbReference type="SUPFAM" id="SSF50729">
    <property type="entry name" value="PH domain-like"/>
    <property type="match status" value="1"/>
</dbReference>
<gene>
    <name evidence="7" type="primary">RABGAP1</name>
    <name evidence="7" type="synonym">rabgap1</name>
</gene>
<dbReference type="SMART" id="SM00164">
    <property type="entry name" value="TBC"/>
    <property type="match status" value="1"/>
</dbReference>
<feature type="domain" description="Rab-GAP TBC" evidence="6">
    <location>
        <begin position="489"/>
        <end position="675"/>
    </location>
</feature>
<dbReference type="InterPro" id="IPR035969">
    <property type="entry name" value="Rab-GAP_TBC_sf"/>
</dbReference>
<reference evidence="7" key="3">
    <citation type="submission" date="2025-09" db="UniProtKB">
        <authorList>
            <consortium name="Ensembl"/>
        </authorList>
    </citation>
    <scope>IDENTIFICATION</scope>
</reference>
<dbReference type="Gene3D" id="1.10.472.80">
    <property type="entry name" value="Ypt/Rab-GAP domain of gyp1p, domain 3"/>
    <property type="match status" value="1"/>
</dbReference>
<dbReference type="InterPro" id="IPR006020">
    <property type="entry name" value="PTB/PI_dom"/>
</dbReference>
<keyword evidence="1" id="KW-0343">GTPase activation</keyword>
<dbReference type="FunFam" id="1.10.472.80:FF:000007">
    <property type="entry name" value="Rab GTPase-activating protein 1 isoform X1"/>
    <property type="match status" value="1"/>
</dbReference>
<feature type="coiled-coil region" evidence="2">
    <location>
        <begin position="714"/>
        <end position="836"/>
    </location>
</feature>
<evidence type="ECO:0000256" key="3">
    <source>
        <dbReference type="SAM" id="MobiDB-lite"/>
    </source>
</evidence>
<dbReference type="PANTHER" id="PTHR47219:SF6">
    <property type="entry name" value="RAB GTPASE-ACTIVATING PROTEIN 1"/>
    <property type="match status" value="1"/>
</dbReference>
<feature type="region of interest" description="Disordered" evidence="3">
    <location>
        <begin position="442"/>
        <end position="467"/>
    </location>
</feature>
<dbReference type="AlphaFoldDB" id="I3J7W2"/>